<dbReference type="Pfam" id="PF04616">
    <property type="entry name" value="Glyco_hydro_43"/>
    <property type="match status" value="1"/>
</dbReference>
<feature type="site" description="Important for catalytic activity, responsible for pKa modulation of the active site Glu and correct orientation of both the proton donor and substrate" evidence="6">
    <location>
        <position position="159"/>
    </location>
</feature>
<dbReference type="Gene3D" id="2.115.10.20">
    <property type="entry name" value="Glycosyl hydrolase domain, family 43"/>
    <property type="match status" value="1"/>
</dbReference>
<dbReference type="OrthoDB" id="272289at2759"/>
<evidence type="ECO:0000313" key="10">
    <source>
        <dbReference type="Proteomes" id="UP000800235"/>
    </source>
</evidence>
<comment type="similarity">
    <text evidence="1 7">Belongs to the glycosyl hydrolase 43 family.</text>
</comment>
<dbReference type="InterPro" id="IPR023296">
    <property type="entry name" value="Glyco_hydro_beta-prop_sf"/>
</dbReference>
<keyword evidence="10" id="KW-1185">Reference proteome</keyword>
<keyword evidence="3 7" id="KW-0378">Hydrolase</keyword>
<evidence type="ECO:0000313" key="9">
    <source>
        <dbReference type="EMBL" id="KAF2436189.1"/>
    </source>
</evidence>
<sequence>MLLFVLSRLLPVLGTQNCSNTYSNPILTKEGADPWVIRHEDYYYMTYSTNDNITLLRNKILTNWDSAESRLLYKPEPNRPDSTDLWAPELHYLEGQWWVIYTADPHYDQPIPELDMLCTFNCPAVNHRMFTLVGDGADPWTANFAFKSELNTYDQFAIDGTYFKHKTGLYHVYSCWDSKFESWPANLCVTKMSSPSQVASPVEARSTISRPTNGWENTPNNRTINVRLATNEGPQQLTNPHTGQEFVIFSGGRSDNRNYCLGQLELIGQDPMNPNCWKKHNEGCVFYQNPEEKAYGVGHASFTKSPDGKEDWIVYHGMRDPTNGWSARTIRTQKFTWNEDGSPKFPRPGYGPYEVPSGQ</sequence>
<feature type="active site" description="Proton acceptor" evidence="5">
    <location>
        <position position="33"/>
    </location>
</feature>
<dbReference type="GO" id="GO:0004553">
    <property type="term" value="F:hydrolase activity, hydrolyzing O-glycosyl compounds"/>
    <property type="evidence" value="ECO:0007669"/>
    <property type="project" value="InterPro"/>
</dbReference>
<dbReference type="CDD" id="cd18820">
    <property type="entry name" value="GH43_LbAraf43-like"/>
    <property type="match status" value="1"/>
</dbReference>
<organism evidence="9 10">
    <name type="scientific">Tothia fuscella</name>
    <dbReference type="NCBI Taxonomy" id="1048955"/>
    <lineage>
        <taxon>Eukaryota</taxon>
        <taxon>Fungi</taxon>
        <taxon>Dikarya</taxon>
        <taxon>Ascomycota</taxon>
        <taxon>Pezizomycotina</taxon>
        <taxon>Dothideomycetes</taxon>
        <taxon>Pleosporomycetidae</taxon>
        <taxon>Venturiales</taxon>
        <taxon>Cylindrosympodiaceae</taxon>
        <taxon>Tothia</taxon>
    </lineage>
</organism>
<evidence type="ECO:0000256" key="2">
    <source>
        <dbReference type="ARBA" id="ARBA00022729"/>
    </source>
</evidence>
<evidence type="ECO:0000256" key="4">
    <source>
        <dbReference type="ARBA" id="ARBA00023295"/>
    </source>
</evidence>
<keyword evidence="2" id="KW-0732">Signal</keyword>
<dbReference type="EMBL" id="MU007011">
    <property type="protein sequence ID" value="KAF2436189.1"/>
    <property type="molecule type" value="Genomic_DNA"/>
</dbReference>
<dbReference type="SUPFAM" id="SSF75005">
    <property type="entry name" value="Arabinanase/levansucrase/invertase"/>
    <property type="match status" value="1"/>
</dbReference>
<name>A0A9P4U2W2_9PEZI</name>
<accession>A0A9P4U2W2</accession>
<evidence type="ECO:0000256" key="8">
    <source>
        <dbReference type="SAM" id="MobiDB-lite"/>
    </source>
</evidence>
<feature type="active site" description="Proton donor" evidence="5">
    <location>
        <position position="232"/>
    </location>
</feature>
<evidence type="ECO:0000256" key="3">
    <source>
        <dbReference type="ARBA" id="ARBA00022801"/>
    </source>
</evidence>
<dbReference type="AlphaFoldDB" id="A0A9P4U2W2"/>
<keyword evidence="4 7" id="KW-0326">Glycosidase</keyword>
<protein>
    <submittedName>
        <fullName evidence="9">Arabinanase/levansucrase/invertase</fullName>
    </submittedName>
</protein>
<feature type="region of interest" description="Disordered" evidence="8">
    <location>
        <begin position="337"/>
        <end position="359"/>
    </location>
</feature>
<dbReference type="Proteomes" id="UP000800235">
    <property type="component" value="Unassembled WGS sequence"/>
</dbReference>
<gene>
    <name evidence="9" type="ORF">EJ08DRAFT_578823</name>
</gene>
<dbReference type="GO" id="GO:0005975">
    <property type="term" value="P:carbohydrate metabolic process"/>
    <property type="evidence" value="ECO:0007669"/>
    <property type="project" value="InterPro"/>
</dbReference>
<dbReference type="PANTHER" id="PTHR43817:SF1">
    <property type="entry name" value="HYDROLASE, FAMILY 43, PUTATIVE (AFU_ORTHOLOGUE AFUA_3G01660)-RELATED"/>
    <property type="match status" value="1"/>
</dbReference>
<evidence type="ECO:0000256" key="1">
    <source>
        <dbReference type="ARBA" id="ARBA00009865"/>
    </source>
</evidence>
<comment type="caution">
    <text evidence="9">The sequence shown here is derived from an EMBL/GenBank/DDBJ whole genome shotgun (WGS) entry which is preliminary data.</text>
</comment>
<reference evidence="9" key="1">
    <citation type="journal article" date="2020" name="Stud. Mycol.">
        <title>101 Dothideomycetes genomes: a test case for predicting lifestyles and emergence of pathogens.</title>
        <authorList>
            <person name="Haridas S."/>
            <person name="Albert R."/>
            <person name="Binder M."/>
            <person name="Bloem J."/>
            <person name="Labutti K."/>
            <person name="Salamov A."/>
            <person name="Andreopoulos B."/>
            <person name="Baker S."/>
            <person name="Barry K."/>
            <person name="Bills G."/>
            <person name="Bluhm B."/>
            <person name="Cannon C."/>
            <person name="Castanera R."/>
            <person name="Culley D."/>
            <person name="Daum C."/>
            <person name="Ezra D."/>
            <person name="Gonzalez J."/>
            <person name="Henrissat B."/>
            <person name="Kuo A."/>
            <person name="Liang C."/>
            <person name="Lipzen A."/>
            <person name="Lutzoni F."/>
            <person name="Magnuson J."/>
            <person name="Mondo S."/>
            <person name="Nolan M."/>
            <person name="Ohm R."/>
            <person name="Pangilinan J."/>
            <person name="Park H.-J."/>
            <person name="Ramirez L."/>
            <person name="Alfaro M."/>
            <person name="Sun H."/>
            <person name="Tritt A."/>
            <person name="Yoshinaga Y."/>
            <person name="Zwiers L.-H."/>
            <person name="Turgeon B."/>
            <person name="Goodwin S."/>
            <person name="Spatafora J."/>
            <person name="Crous P."/>
            <person name="Grigoriev I."/>
        </authorList>
    </citation>
    <scope>NUCLEOTIDE SEQUENCE</scope>
    <source>
        <strain evidence="9">CBS 130266</strain>
    </source>
</reference>
<feature type="region of interest" description="Disordered" evidence="8">
    <location>
        <begin position="201"/>
        <end position="221"/>
    </location>
</feature>
<dbReference type="PANTHER" id="PTHR43817">
    <property type="entry name" value="GLYCOSYL HYDROLASE"/>
    <property type="match status" value="1"/>
</dbReference>
<evidence type="ECO:0000256" key="5">
    <source>
        <dbReference type="PIRSR" id="PIRSR606710-1"/>
    </source>
</evidence>
<evidence type="ECO:0000256" key="6">
    <source>
        <dbReference type="PIRSR" id="PIRSR606710-2"/>
    </source>
</evidence>
<proteinExistence type="inferred from homology"/>
<feature type="compositionally biased region" description="Polar residues" evidence="8">
    <location>
        <begin position="206"/>
        <end position="221"/>
    </location>
</feature>
<evidence type="ECO:0000256" key="7">
    <source>
        <dbReference type="RuleBase" id="RU361187"/>
    </source>
</evidence>
<dbReference type="InterPro" id="IPR006710">
    <property type="entry name" value="Glyco_hydro_43"/>
</dbReference>